<feature type="non-terminal residue" evidence="1">
    <location>
        <position position="1"/>
    </location>
</feature>
<reference evidence="1" key="1">
    <citation type="submission" date="2014-05" db="EMBL/GenBank/DDBJ databases">
        <authorList>
            <person name="Chronopoulou M."/>
        </authorList>
    </citation>
    <scope>NUCLEOTIDE SEQUENCE</scope>
    <source>
        <tissue evidence="1">Whole organism</tissue>
    </source>
</reference>
<dbReference type="AlphaFoldDB" id="A0A0K2TL47"/>
<dbReference type="EMBL" id="HACA01009169">
    <property type="protein sequence ID" value="CDW26530.1"/>
    <property type="molecule type" value="Transcribed_RNA"/>
</dbReference>
<name>A0A0K2TL47_LEPSM</name>
<organism evidence="1">
    <name type="scientific">Lepeophtheirus salmonis</name>
    <name type="common">Salmon louse</name>
    <name type="synonym">Caligus salmonis</name>
    <dbReference type="NCBI Taxonomy" id="72036"/>
    <lineage>
        <taxon>Eukaryota</taxon>
        <taxon>Metazoa</taxon>
        <taxon>Ecdysozoa</taxon>
        <taxon>Arthropoda</taxon>
        <taxon>Crustacea</taxon>
        <taxon>Multicrustacea</taxon>
        <taxon>Hexanauplia</taxon>
        <taxon>Copepoda</taxon>
        <taxon>Siphonostomatoida</taxon>
        <taxon>Caligidae</taxon>
        <taxon>Lepeophtheirus</taxon>
    </lineage>
</organism>
<protein>
    <submittedName>
        <fullName evidence="1">Uncharacterized protein</fullName>
    </submittedName>
</protein>
<proteinExistence type="predicted"/>
<accession>A0A0K2TL47</accession>
<evidence type="ECO:0000313" key="1">
    <source>
        <dbReference type="EMBL" id="CDW26530.1"/>
    </source>
</evidence>
<sequence>FEWSTEQIDTFHSSNQLNNLSNIQLRLFLEQDLTFYPYQNHKKLPVSKFVYIASSDKVKIVDAIDSVTVYLKFILG</sequence>